<comment type="caution">
    <text evidence="2">The sequence shown here is derived from an EMBL/GenBank/DDBJ whole genome shotgun (WGS) entry which is preliminary data.</text>
</comment>
<dbReference type="EMBL" id="SSTE01008862">
    <property type="protein sequence ID" value="KAA0054189.1"/>
    <property type="molecule type" value="Genomic_DNA"/>
</dbReference>
<sequence>MSNQAPTEEAISVSRVKISEPKPFYGARDAKALENYIFDLEQYFRATNTVTEEAKVTLAMMHSSEDAKLWWRSRYVDMQEGCCTIDTWDALKKELRSQFFPENIEILARRNLWVKPWAKTSSQCMQRSNGCLIWPVPLKMRDIIKVPHLERNRNSRSSSPKAVGGDKCSGKDRRPYQSNIEKTCPTQEEPSFITILLAVLGKLGETVPKDTLCVLEKCHVVMPNSWPKSLSMQRMINHGIELLPEAKAPAKNAYCMAPPELPNLQKPSKKLLSIGFSRPVQALYCRVRATKVVGLETTCVTGFRAYEFLVVPFSLTDAKGGKCCSMQRQINVLDHVVEFHQIEAVFDGLKQATIEGPSFGVTDATKPPKVEAEQFNYMLEEYLHHFVDGRQRNSVRMLNEVQFGHDAQTDSLIRRRNSPQVYRVEKEWEQMADIARACLEEASRPMEERVDQKRCLLEFGG</sequence>
<evidence type="ECO:0008006" key="4">
    <source>
        <dbReference type="Google" id="ProtNLM"/>
    </source>
</evidence>
<name>A0A5A7UL10_CUCMM</name>
<feature type="region of interest" description="Disordered" evidence="1">
    <location>
        <begin position="149"/>
        <end position="176"/>
    </location>
</feature>
<organism evidence="2 3">
    <name type="scientific">Cucumis melo var. makuwa</name>
    <name type="common">Oriental melon</name>
    <dbReference type="NCBI Taxonomy" id="1194695"/>
    <lineage>
        <taxon>Eukaryota</taxon>
        <taxon>Viridiplantae</taxon>
        <taxon>Streptophyta</taxon>
        <taxon>Embryophyta</taxon>
        <taxon>Tracheophyta</taxon>
        <taxon>Spermatophyta</taxon>
        <taxon>Magnoliopsida</taxon>
        <taxon>eudicotyledons</taxon>
        <taxon>Gunneridae</taxon>
        <taxon>Pentapetalae</taxon>
        <taxon>rosids</taxon>
        <taxon>fabids</taxon>
        <taxon>Cucurbitales</taxon>
        <taxon>Cucurbitaceae</taxon>
        <taxon>Benincaseae</taxon>
        <taxon>Cucumis</taxon>
    </lineage>
</organism>
<dbReference type="AlphaFoldDB" id="A0A5A7UL10"/>
<dbReference type="OrthoDB" id="1939000at2759"/>
<dbReference type="Proteomes" id="UP000321393">
    <property type="component" value="Unassembled WGS sequence"/>
</dbReference>
<evidence type="ECO:0000256" key="1">
    <source>
        <dbReference type="SAM" id="MobiDB-lite"/>
    </source>
</evidence>
<accession>A0A5A7UL10</accession>
<gene>
    <name evidence="2" type="ORF">E6C27_scaffold131G001240</name>
</gene>
<reference evidence="2 3" key="1">
    <citation type="submission" date="2019-08" db="EMBL/GenBank/DDBJ databases">
        <title>Draft genome sequences of two oriental melons (Cucumis melo L. var makuwa).</title>
        <authorList>
            <person name="Kwon S.-Y."/>
        </authorList>
    </citation>
    <scope>NUCLEOTIDE SEQUENCE [LARGE SCALE GENOMIC DNA]</scope>
    <source>
        <strain evidence="3">cv. SW 3</strain>
        <tissue evidence="2">Leaf</tissue>
    </source>
</reference>
<evidence type="ECO:0000313" key="3">
    <source>
        <dbReference type="Proteomes" id="UP000321393"/>
    </source>
</evidence>
<protein>
    <recommendedName>
        <fullName evidence="4">Retrotransposon gag domain-containing protein</fullName>
    </recommendedName>
</protein>
<proteinExistence type="predicted"/>
<evidence type="ECO:0000313" key="2">
    <source>
        <dbReference type="EMBL" id="KAA0054189.1"/>
    </source>
</evidence>